<gene>
    <name evidence="1" type="ORF">HINF_LOCUS56907</name>
    <name evidence="2" type="ORF">HINF_LOCUS57555</name>
</gene>
<reference evidence="2 3" key="2">
    <citation type="submission" date="2024-07" db="EMBL/GenBank/DDBJ databases">
        <authorList>
            <person name="Akdeniz Z."/>
        </authorList>
    </citation>
    <scope>NUCLEOTIDE SEQUENCE [LARGE SCALE GENOMIC DNA]</scope>
</reference>
<sequence>MVYLIKLLIQKQISDDNDLLQKLVKKHFELGNDFEQQQLIRLLTQNKYEKYLEFLKDNSLIKINKLGIQDQVTVLQQQIIDNTTYSIASYKDKINSRSLNGWTCLMFASIFNQSQIKTFQFQIGQKNQNNQTALMLIIIFEVFNKLDDKQMQEFVELEARSVDDHKKSCLQHILDKEFLIDAVQAKAWFKCLFNLEYDLIQKSDKINQTIKRLPYSMQELISPEMFRKTEIASAEKTVRKVSTLTSKQEVQTKKQGKIDLIKIVNSNNCKSYIETLQADQESSEFIKLLEQYKPWLVEYLPKESVICYFEQYLTEDIPTNLMSTSQELAVLYIKYSKIQLDESILKKAAAHNKAKIIECFDDKQLLAFMVTNMPESEAEIVKFIVNQPIRLQRQYLSSLQTVIIGENVNVINALFNKQCFQQLSYIPEYMINSFLNKTFEFYKTDDYCPKKYVIKNLLLLAPKQVAQILNKYSLERFHHEYLIELAVQAKAWDAVKLVDQKILKNINPSVKTLNTMISCCKNEESMINFIHCFGFTIVRKTVNLQQYHTTIYKTAKTLNKQIKFLEEMKKIVHLYGWNLLHMYTREGYTDHFQRNNFNYKVIDVFGTNLDHRIKLADYADEEWEE</sequence>
<keyword evidence="3" id="KW-1185">Reference proteome</keyword>
<accession>A0AA86R4K6</accession>
<comment type="caution">
    <text evidence="1">The sequence shown here is derived from an EMBL/GenBank/DDBJ whole genome shotgun (WGS) entry which is preliminary data.</text>
</comment>
<dbReference type="EMBL" id="CAXDID020000318">
    <property type="protein sequence ID" value="CAL6076156.1"/>
    <property type="molecule type" value="Genomic_DNA"/>
</dbReference>
<dbReference type="InterPro" id="IPR036770">
    <property type="entry name" value="Ankyrin_rpt-contain_sf"/>
</dbReference>
<evidence type="ECO:0000313" key="1">
    <source>
        <dbReference type="EMBL" id="CAI9969262.1"/>
    </source>
</evidence>
<protein>
    <submittedName>
        <fullName evidence="1">Ankyrin repeat-containing domain superfamily</fullName>
    </submittedName>
    <submittedName>
        <fullName evidence="2">Ankyrin_repeat-containing domain superfamily</fullName>
    </submittedName>
</protein>
<dbReference type="EMBL" id="CATOUU010001055">
    <property type="protein sequence ID" value="CAI9969262.1"/>
    <property type="molecule type" value="Genomic_DNA"/>
</dbReference>
<name>A0AA86R4K6_9EUKA</name>
<proteinExistence type="predicted"/>
<organism evidence="1">
    <name type="scientific">Hexamita inflata</name>
    <dbReference type="NCBI Taxonomy" id="28002"/>
    <lineage>
        <taxon>Eukaryota</taxon>
        <taxon>Metamonada</taxon>
        <taxon>Diplomonadida</taxon>
        <taxon>Hexamitidae</taxon>
        <taxon>Hexamitinae</taxon>
        <taxon>Hexamita</taxon>
    </lineage>
</organism>
<reference evidence="1" key="1">
    <citation type="submission" date="2023-06" db="EMBL/GenBank/DDBJ databases">
        <authorList>
            <person name="Kurt Z."/>
        </authorList>
    </citation>
    <scope>NUCLEOTIDE SEQUENCE</scope>
</reference>
<dbReference type="AlphaFoldDB" id="A0AA86R4K6"/>
<evidence type="ECO:0000313" key="2">
    <source>
        <dbReference type="EMBL" id="CAL6076156.1"/>
    </source>
</evidence>
<evidence type="ECO:0000313" key="3">
    <source>
        <dbReference type="Proteomes" id="UP001642409"/>
    </source>
</evidence>
<dbReference type="Proteomes" id="UP001642409">
    <property type="component" value="Unassembled WGS sequence"/>
</dbReference>
<dbReference type="SUPFAM" id="SSF48403">
    <property type="entry name" value="Ankyrin repeat"/>
    <property type="match status" value="1"/>
</dbReference>